<evidence type="ECO:0000313" key="10">
    <source>
        <dbReference type="Proteomes" id="UP000265566"/>
    </source>
</evidence>
<gene>
    <name evidence="8" type="primary">11418950</name>
    <name evidence="6" type="ordered locus">MTR_4g025010</name>
    <name evidence="7" type="ORF">MtrunA17_Chr4g0011511</name>
</gene>
<dbReference type="InterPro" id="IPR052421">
    <property type="entry name" value="PCW_Enzyme_Inhibitor"/>
</dbReference>
<evidence type="ECO:0000259" key="5">
    <source>
        <dbReference type="SMART" id="SM00856"/>
    </source>
</evidence>
<dbReference type="PANTHER" id="PTHR36710">
    <property type="entry name" value="PECTINESTERASE INHIBITOR-LIKE"/>
    <property type="match status" value="1"/>
</dbReference>
<reference evidence="6 9" key="2">
    <citation type="journal article" date="2014" name="BMC Genomics">
        <title>An improved genome release (version Mt4.0) for the model legume Medicago truncatula.</title>
        <authorList>
            <person name="Tang H."/>
            <person name="Krishnakumar V."/>
            <person name="Bidwell S."/>
            <person name="Rosen B."/>
            <person name="Chan A."/>
            <person name="Zhou S."/>
            <person name="Gentzbittel L."/>
            <person name="Childs K.L."/>
            <person name="Yandell M."/>
            <person name="Gundlach H."/>
            <person name="Mayer K.F."/>
            <person name="Schwartz D.C."/>
            <person name="Town C.D."/>
        </authorList>
    </citation>
    <scope>GENOME REANNOTATION</scope>
    <source>
        <strain evidence="8 9">cv. Jemalong A17</strain>
    </source>
</reference>
<dbReference type="Gramene" id="rna21283">
    <property type="protein sequence ID" value="RHN59279.1"/>
    <property type="gene ID" value="gene21283"/>
</dbReference>
<dbReference type="EnsemblPlants" id="AES87369">
    <property type="protein sequence ID" value="AES87369"/>
    <property type="gene ID" value="MTR_4g025010"/>
</dbReference>
<dbReference type="PaxDb" id="3880-AES87369"/>
<dbReference type="InterPro" id="IPR034086">
    <property type="entry name" value="PMEI_plant"/>
</dbReference>
<dbReference type="EMBL" id="CM001220">
    <property type="protein sequence ID" value="AES87369.1"/>
    <property type="molecule type" value="Genomic_DNA"/>
</dbReference>
<keyword evidence="9" id="KW-1185">Reference proteome</keyword>
<name>G7JFU8_MEDTR</name>
<dbReference type="EMBL" id="PSQE01000004">
    <property type="protein sequence ID" value="RHN59279.1"/>
    <property type="molecule type" value="Genomic_DNA"/>
</dbReference>
<reference evidence="6 9" key="1">
    <citation type="journal article" date="2011" name="Nature">
        <title>The Medicago genome provides insight into the evolution of rhizobial symbioses.</title>
        <authorList>
            <person name="Young N.D."/>
            <person name="Debelle F."/>
            <person name="Oldroyd G.E."/>
            <person name="Geurts R."/>
            <person name="Cannon S.B."/>
            <person name="Udvardi M.K."/>
            <person name="Benedito V.A."/>
            <person name="Mayer K.F."/>
            <person name="Gouzy J."/>
            <person name="Schoof H."/>
            <person name="Van de Peer Y."/>
            <person name="Proost S."/>
            <person name="Cook D.R."/>
            <person name="Meyers B.C."/>
            <person name="Spannagl M."/>
            <person name="Cheung F."/>
            <person name="De Mita S."/>
            <person name="Krishnakumar V."/>
            <person name="Gundlach H."/>
            <person name="Zhou S."/>
            <person name="Mudge J."/>
            <person name="Bharti A.K."/>
            <person name="Murray J.D."/>
            <person name="Naoumkina M.A."/>
            <person name="Rosen B."/>
            <person name="Silverstein K.A."/>
            <person name="Tang H."/>
            <person name="Rombauts S."/>
            <person name="Zhao P.X."/>
            <person name="Zhou P."/>
            <person name="Barbe V."/>
            <person name="Bardou P."/>
            <person name="Bechner M."/>
            <person name="Bellec A."/>
            <person name="Berger A."/>
            <person name="Berges H."/>
            <person name="Bidwell S."/>
            <person name="Bisseling T."/>
            <person name="Choisne N."/>
            <person name="Couloux A."/>
            <person name="Denny R."/>
            <person name="Deshpande S."/>
            <person name="Dai X."/>
            <person name="Doyle J.J."/>
            <person name="Dudez A.M."/>
            <person name="Farmer A.D."/>
            <person name="Fouteau S."/>
            <person name="Franken C."/>
            <person name="Gibelin C."/>
            <person name="Gish J."/>
            <person name="Goldstein S."/>
            <person name="Gonzalez A.J."/>
            <person name="Green P.J."/>
            <person name="Hallab A."/>
            <person name="Hartog M."/>
            <person name="Hua A."/>
            <person name="Humphray S.J."/>
            <person name="Jeong D.H."/>
            <person name="Jing Y."/>
            <person name="Jocker A."/>
            <person name="Kenton S.M."/>
            <person name="Kim D.J."/>
            <person name="Klee K."/>
            <person name="Lai H."/>
            <person name="Lang C."/>
            <person name="Lin S."/>
            <person name="Macmil S.L."/>
            <person name="Magdelenat G."/>
            <person name="Matthews L."/>
            <person name="McCorrison J."/>
            <person name="Monaghan E.L."/>
            <person name="Mun J.H."/>
            <person name="Najar F.Z."/>
            <person name="Nicholson C."/>
            <person name="Noirot C."/>
            <person name="O'Bleness M."/>
            <person name="Paule C.R."/>
            <person name="Poulain J."/>
            <person name="Prion F."/>
            <person name="Qin B."/>
            <person name="Qu C."/>
            <person name="Retzel E.F."/>
            <person name="Riddle C."/>
            <person name="Sallet E."/>
            <person name="Samain S."/>
            <person name="Samson N."/>
            <person name="Sanders I."/>
            <person name="Saurat O."/>
            <person name="Scarpelli C."/>
            <person name="Schiex T."/>
            <person name="Segurens B."/>
            <person name="Severin A.J."/>
            <person name="Sherrier D.J."/>
            <person name="Shi R."/>
            <person name="Sims S."/>
            <person name="Singer S.R."/>
            <person name="Sinharoy S."/>
            <person name="Sterck L."/>
            <person name="Viollet A."/>
            <person name="Wang B.B."/>
            <person name="Wang K."/>
            <person name="Wang M."/>
            <person name="Wang X."/>
            <person name="Warfsmann J."/>
            <person name="Weissenbach J."/>
            <person name="White D.D."/>
            <person name="White J.D."/>
            <person name="Wiley G.B."/>
            <person name="Wincker P."/>
            <person name="Xing Y."/>
            <person name="Yang L."/>
            <person name="Yao Z."/>
            <person name="Ying F."/>
            <person name="Zhai J."/>
            <person name="Zhou L."/>
            <person name="Zuber A."/>
            <person name="Denarie J."/>
            <person name="Dixon R.A."/>
            <person name="May G.D."/>
            <person name="Schwartz D.C."/>
            <person name="Rogers J."/>
            <person name="Quetier F."/>
            <person name="Town C.D."/>
            <person name="Roe B.A."/>
        </authorList>
    </citation>
    <scope>NUCLEOTIDE SEQUENCE [LARGE SCALE GENOMIC DNA]</scope>
    <source>
        <strain evidence="6">A17</strain>
        <strain evidence="8 9">cv. Jemalong A17</strain>
    </source>
</reference>
<dbReference type="Pfam" id="PF04043">
    <property type="entry name" value="PMEI"/>
    <property type="match status" value="1"/>
</dbReference>
<dbReference type="HOGENOM" id="CLU_099602_1_0_1"/>
<dbReference type="InterPro" id="IPR035513">
    <property type="entry name" value="Invertase/methylesterase_inhib"/>
</dbReference>
<comment type="similarity">
    <text evidence="3">Belongs to the PMEI family.</text>
</comment>
<feature type="signal peptide" evidence="4">
    <location>
        <begin position="1"/>
        <end position="22"/>
    </location>
</feature>
<dbReference type="SMART" id="SM00856">
    <property type="entry name" value="PMEI"/>
    <property type="match status" value="1"/>
</dbReference>
<evidence type="ECO:0000313" key="6">
    <source>
        <dbReference type="EMBL" id="AES87369.1"/>
    </source>
</evidence>
<dbReference type="OrthoDB" id="1413774at2759"/>
<dbReference type="Gene3D" id="1.20.140.40">
    <property type="entry name" value="Invertase/pectin methylesterase inhibitor family protein"/>
    <property type="match status" value="1"/>
</dbReference>
<evidence type="ECO:0000256" key="1">
    <source>
        <dbReference type="ARBA" id="ARBA00022729"/>
    </source>
</evidence>
<feature type="domain" description="Pectinesterase inhibitor" evidence="5">
    <location>
        <begin position="23"/>
        <end position="172"/>
    </location>
</feature>
<organism evidence="6 9">
    <name type="scientific">Medicago truncatula</name>
    <name type="common">Barrel medic</name>
    <name type="synonym">Medicago tribuloides</name>
    <dbReference type="NCBI Taxonomy" id="3880"/>
    <lineage>
        <taxon>Eukaryota</taxon>
        <taxon>Viridiplantae</taxon>
        <taxon>Streptophyta</taxon>
        <taxon>Embryophyta</taxon>
        <taxon>Tracheophyta</taxon>
        <taxon>Spermatophyta</taxon>
        <taxon>Magnoliopsida</taxon>
        <taxon>eudicotyledons</taxon>
        <taxon>Gunneridae</taxon>
        <taxon>Pentapetalae</taxon>
        <taxon>rosids</taxon>
        <taxon>fabids</taxon>
        <taxon>Fabales</taxon>
        <taxon>Fabaceae</taxon>
        <taxon>Papilionoideae</taxon>
        <taxon>50 kb inversion clade</taxon>
        <taxon>NPAAA clade</taxon>
        <taxon>Hologalegina</taxon>
        <taxon>IRL clade</taxon>
        <taxon>Trifolieae</taxon>
        <taxon>Medicago</taxon>
    </lineage>
</organism>
<dbReference type="KEGG" id="mtr:11418950"/>
<dbReference type="OMA" id="KSHYRIC"/>
<evidence type="ECO:0000256" key="4">
    <source>
        <dbReference type="SAM" id="SignalP"/>
    </source>
</evidence>
<reference evidence="7" key="5">
    <citation type="journal article" date="2018" name="Nat. Plants">
        <title>Whole-genome landscape of Medicago truncatula symbiotic genes.</title>
        <authorList>
            <person name="Pecrix Y."/>
            <person name="Gamas P."/>
            <person name="Carrere S."/>
        </authorList>
    </citation>
    <scope>NUCLEOTIDE SEQUENCE</scope>
    <source>
        <tissue evidence="7">Leaves</tissue>
    </source>
</reference>
<dbReference type="AlphaFoldDB" id="G7JFU8"/>
<dbReference type="eggNOG" id="ENOG502S9C3">
    <property type="taxonomic scope" value="Eukaryota"/>
</dbReference>
<accession>G7JFU8</accession>
<sequence length="179" mass="19486">MVRFSTLTLVIVFLSCVASSYAANVADPQTICKKAKDPSFCLNFLKSKPGGVGRDLNSLLKYTLGVLRTDVSGTISLITKLIAQSGNDLEKKNYYKSCLTFYAEDEGALGEIEEAQDLLNRSDYNGVNVHISGVMSDVYNCGTGDEHPYQDTSSLPKQADVVNNVAEIILIISNLLLNH</sequence>
<evidence type="ECO:0000313" key="8">
    <source>
        <dbReference type="EnsemblPlants" id="AES87369"/>
    </source>
</evidence>
<protein>
    <submittedName>
        <fullName evidence="6">Pectin methylesterase inhibitor</fullName>
    </submittedName>
    <submittedName>
        <fullName evidence="7">Putative pectinesterase inhibitor domain-containing protein</fullName>
    </submittedName>
</protein>
<dbReference type="InterPro" id="IPR006501">
    <property type="entry name" value="Pectinesterase_inhib_dom"/>
</dbReference>
<feature type="chain" id="PRO_5014572876" evidence="4">
    <location>
        <begin position="23"/>
        <end position="179"/>
    </location>
</feature>
<dbReference type="SUPFAM" id="SSF101148">
    <property type="entry name" value="Plant invertase/pectin methylesterase inhibitor"/>
    <property type="match status" value="1"/>
</dbReference>
<dbReference type="FunFam" id="1.20.140.40:FF:000008">
    <property type="entry name" value="Invertase/pectin methylesterase inhibitor family protein"/>
    <property type="match status" value="1"/>
</dbReference>
<evidence type="ECO:0000313" key="7">
    <source>
        <dbReference type="EMBL" id="RHN59279.1"/>
    </source>
</evidence>
<dbReference type="PROSITE" id="PS51257">
    <property type="entry name" value="PROKAR_LIPOPROTEIN"/>
    <property type="match status" value="1"/>
</dbReference>
<evidence type="ECO:0000256" key="3">
    <source>
        <dbReference type="ARBA" id="ARBA00038471"/>
    </source>
</evidence>
<keyword evidence="2" id="KW-1015">Disulfide bond</keyword>
<keyword evidence="1 4" id="KW-0732">Signal</keyword>
<dbReference type="NCBIfam" id="TIGR01614">
    <property type="entry name" value="PME_inhib"/>
    <property type="match status" value="1"/>
</dbReference>
<reference evidence="10" key="4">
    <citation type="journal article" date="2018" name="Nat. Plants">
        <title>Whole-genome landscape of Medicago truncatula symbiotic genes.</title>
        <authorList>
            <person name="Pecrix Y."/>
            <person name="Staton S.E."/>
            <person name="Sallet E."/>
            <person name="Lelandais-Briere C."/>
            <person name="Moreau S."/>
            <person name="Carrere S."/>
            <person name="Blein T."/>
            <person name="Jardinaud M.F."/>
            <person name="Latrasse D."/>
            <person name="Zouine M."/>
            <person name="Zahm M."/>
            <person name="Kreplak J."/>
            <person name="Mayjonade B."/>
            <person name="Satge C."/>
            <person name="Perez M."/>
            <person name="Cauet S."/>
            <person name="Marande W."/>
            <person name="Chantry-Darmon C."/>
            <person name="Lopez-Roques C."/>
            <person name="Bouchez O."/>
            <person name="Berard A."/>
            <person name="Debelle F."/>
            <person name="Munos S."/>
            <person name="Bendahmane A."/>
            <person name="Berges H."/>
            <person name="Niebel A."/>
            <person name="Buitink J."/>
            <person name="Frugier F."/>
            <person name="Benhamed M."/>
            <person name="Crespi M."/>
            <person name="Gouzy J."/>
            <person name="Gamas P."/>
        </authorList>
    </citation>
    <scope>NUCLEOTIDE SEQUENCE [LARGE SCALE GENOMIC DNA]</scope>
    <source>
        <strain evidence="10">cv. Jemalong A17</strain>
    </source>
</reference>
<reference evidence="8" key="3">
    <citation type="submission" date="2015-04" db="UniProtKB">
        <authorList>
            <consortium name="EnsemblPlants"/>
        </authorList>
    </citation>
    <scope>IDENTIFICATION</scope>
    <source>
        <strain evidence="8">cv. Jemalong A17</strain>
    </source>
</reference>
<dbReference type="CDD" id="cd15797">
    <property type="entry name" value="PMEI"/>
    <property type="match status" value="1"/>
</dbReference>
<dbReference type="GO" id="GO:0046910">
    <property type="term" value="F:pectinesterase inhibitor activity"/>
    <property type="evidence" value="ECO:0007669"/>
    <property type="project" value="InterPro"/>
</dbReference>
<proteinExistence type="inferred from homology"/>
<dbReference type="PANTHER" id="PTHR36710:SF20">
    <property type="entry name" value="PECTINESTERASE INHIBITOR DOMAIN PROTEIN"/>
    <property type="match status" value="1"/>
</dbReference>
<evidence type="ECO:0000256" key="2">
    <source>
        <dbReference type="ARBA" id="ARBA00023157"/>
    </source>
</evidence>
<dbReference type="Proteomes" id="UP000002051">
    <property type="component" value="Chromosome 4"/>
</dbReference>
<evidence type="ECO:0000313" key="9">
    <source>
        <dbReference type="Proteomes" id="UP000002051"/>
    </source>
</evidence>
<dbReference type="Proteomes" id="UP000265566">
    <property type="component" value="Chromosome 4"/>
</dbReference>